<dbReference type="AlphaFoldDB" id="A0A410P6G0"/>
<proteinExistence type="predicted"/>
<reference evidence="2 3" key="1">
    <citation type="submission" date="2017-01" db="EMBL/GenBank/DDBJ databases">
        <title>First insights into the biology of 'candidatus Vampirococcus archaeovorus'.</title>
        <authorList>
            <person name="Kizina J."/>
            <person name="Jordan S."/>
            <person name="Stueber K."/>
            <person name="Reinhardt R."/>
            <person name="Harder J."/>
        </authorList>
    </citation>
    <scope>NUCLEOTIDE SEQUENCE [LARGE SCALE GENOMIC DNA]</scope>
    <source>
        <strain evidence="2 3">LiM</strain>
    </source>
</reference>
<feature type="domain" description="Alginate export" evidence="1">
    <location>
        <begin position="378"/>
        <end position="483"/>
    </location>
</feature>
<dbReference type="Pfam" id="PF13372">
    <property type="entry name" value="Alginate_exp"/>
    <property type="match status" value="1"/>
</dbReference>
<dbReference type="RefSeq" id="WP_128700624.1">
    <property type="nucleotide sequence ID" value="NZ_CP019384.1"/>
</dbReference>
<evidence type="ECO:0000313" key="3">
    <source>
        <dbReference type="Proteomes" id="UP000287243"/>
    </source>
</evidence>
<dbReference type="EMBL" id="CP019384">
    <property type="protein sequence ID" value="QAT17661.1"/>
    <property type="molecule type" value="Genomic_DNA"/>
</dbReference>
<gene>
    <name evidence="2" type="ORF">BU251_07985</name>
</gene>
<accession>A0A410P6G0</accession>
<organism evidence="2 3">
    <name type="scientific">Velamenicoccus archaeovorus</name>
    <dbReference type="NCBI Taxonomy" id="1930593"/>
    <lineage>
        <taxon>Bacteria</taxon>
        <taxon>Pseudomonadati</taxon>
        <taxon>Candidatus Omnitrophota</taxon>
        <taxon>Candidatus Velamenicoccus</taxon>
    </lineage>
</organism>
<protein>
    <recommendedName>
        <fullName evidence="1">Alginate export domain-containing protein</fullName>
    </recommendedName>
</protein>
<dbReference type="Gene3D" id="2.40.160.100">
    <property type="match status" value="1"/>
</dbReference>
<name>A0A410P6G0_VELA1</name>
<dbReference type="Proteomes" id="UP000287243">
    <property type="component" value="Chromosome"/>
</dbReference>
<dbReference type="InterPro" id="IPR053728">
    <property type="entry name" value="Alginate_Permeability_Chnl"/>
</dbReference>
<dbReference type="InterPro" id="IPR025388">
    <property type="entry name" value="Alginate_export_dom"/>
</dbReference>
<sequence length="510" mass="57533">MRKKQKISRSGPLVVVCFFGFVGAVSAEIEIVKNENFLFSVTPYFRTDAVVLKNTVDLDNKNKDDSSAYLGIDYSLGFDLTFKDDGPQAHLKLERNGPYDYDAPVFIHNTLMTSTAKVERYRDAELLPHLEEFWYDFGLYSLPSRLKSGLFVYEAGNNLAVPSDYENYSVSLYGEKENLKWTLYYCRPDLANKSYRGPRIDQEREQGIHYTPNKANFFAADALFTFKNYSLQPYLEVLSDYSGAKRTNLFSTSTHEDILGTCGLSWNATLDKFSLGIEAARNFGEAKSTDPARKDVEHCGYLVYADAAYRFDRIVPHSRFAYASGNKVPVDQVGDDTFTSGKNRAFSVYSPLNTNLADSIYPIGPESMPLVAMGGGNGLNYGVGRPTTFSDPYLFENLILVCLGLDFQITEKLSMTFDWWYLRSAERGVGTWAGETKTLATDLGNELDMYFNYELNKHVALSLFCGYFFPGEYYKEERDDTDGSLFSPFLRGDGEADGAYQIEASVTFSY</sequence>
<keyword evidence="3" id="KW-1185">Reference proteome</keyword>
<dbReference type="OrthoDB" id="9765928at2"/>
<evidence type="ECO:0000259" key="1">
    <source>
        <dbReference type="Pfam" id="PF13372"/>
    </source>
</evidence>
<dbReference type="KEGG" id="vai:BU251_07985"/>
<evidence type="ECO:0000313" key="2">
    <source>
        <dbReference type="EMBL" id="QAT17661.1"/>
    </source>
</evidence>